<dbReference type="PANTHER" id="PTHR11091:SF0">
    <property type="entry name" value="MALATE DEHYDROGENASE"/>
    <property type="match status" value="1"/>
</dbReference>
<dbReference type="PANTHER" id="PTHR11091">
    <property type="entry name" value="OXIDOREDUCTASE-RELATED"/>
    <property type="match status" value="1"/>
</dbReference>
<protein>
    <recommendedName>
        <fullName evidence="5">Malate dehydrogenase</fullName>
    </recommendedName>
</protein>
<sequence>MAKVQVEEVRRFIEDCLRSVGAPDSEAKAHAALLLHADVTGHFSHGLNRLVFYINDIETGSTNPSGKPVILQESAATALVDGDNALGSTVGDFCMDIAIKKAKEMGIGLVTVKQSNHFGMAGWWALKAEQQGLIGLAFTNSSPVSVPTRAKKAACGTNPIAMFAPAAGGDSLGVDMATTTVAVGKIEMQVHKEEPIPEGWALGPDGRSTTDAELALKTQRLLPLGGFEQTSGYKGYALAMLVEVLCSGLSGSLASHQVRSWSMYETSKPANLGQCFIAIDPRFFAPGFEDRMADYLQHLRNLEPVDPSLPVLAPGDKERQHSELTHSCGTITYAHNIIQLYETIADRLGVQPMQLKL</sequence>
<evidence type="ECO:0008006" key="5">
    <source>
        <dbReference type="Google" id="ProtNLM"/>
    </source>
</evidence>
<dbReference type="Gene3D" id="1.10.1530.10">
    <property type="match status" value="1"/>
</dbReference>
<reference evidence="3" key="2">
    <citation type="submission" date="2022-10" db="EMBL/GenBank/DDBJ databases">
        <authorList>
            <consortium name="ENA_rothamsted_submissions"/>
            <consortium name="culmorum"/>
            <person name="King R."/>
        </authorList>
    </citation>
    <scope>NUCLEOTIDE SEQUENCE</scope>
</reference>
<dbReference type="AlphaFoldDB" id="A0A9N9WHQ5"/>
<proteinExistence type="inferred from homology"/>
<dbReference type="Pfam" id="PF02615">
    <property type="entry name" value="Ldh_2"/>
    <property type="match status" value="1"/>
</dbReference>
<keyword evidence="4" id="KW-1185">Reference proteome</keyword>
<evidence type="ECO:0000256" key="2">
    <source>
        <dbReference type="ARBA" id="ARBA00023002"/>
    </source>
</evidence>
<evidence type="ECO:0000256" key="1">
    <source>
        <dbReference type="ARBA" id="ARBA00006056"/>
    </source>
</evidence>
<feature type="non-terminal residue" evidence="3">
    <location>
        <position position="357"/>
    </location>
</feature>
<dbReference type="SUPFAM" id="SSF89733">
    <property type="entry name" value="L-sulfolactate dehydrogenase-like"/>
    <property type="match status" value="1"/>
</dbReference>
<dbReference type="OrthoDB" id="7881616at2759"/>
<accession>A0A9N9WHQ5</accession>
<dbReference type="InterPro" id="IPR043143">
    <property type="entry name" value="Mal/L-sulf/L-lact_DH-like_NADP"/>
</dbReference>
<dbReference type="GO" id="GO:0016491">
    <property type="term" value="F:oxidoreductase activity"/>
    <property type="evidence" value="ECO:0007669"/>
    <property type="project" value="UniProtKB-KW"/>
</dbReference>
<dbReference type="InterPro" id="IPR043144">
    <property type="entry name" value="Mal/L-sulf/L-lact_DH-like_ah"/>
</dbReference>
<keyword evidence="2" id="KW-0560">Oxidoreductase</keyword>
<dbReference type="Proteomes" id="UP001153714">
    <property type="component" value="Chromosome 8"/>
</dbReference>
<evidence type="ECO:0000313" key="3">
    <source>
        <dbReference type="EMBL" id="CAG9795564.1"/>
    </source>
</evidence>
<reference evidence="3" key="1">
    <citation type="submission" date="2021-12" db="EMBL/GenBank/DDBJ databases">
        <authorList>
            <person name="King R."/>
        </authorList>
    </citation>
    <scope>NUCLEOTIDE SEQUENCE</scope>
</reference>
<organism evidence="3 4">
    <name type="scientific">Diatraea saccharalis</name>
    <name type="common">sugarcane borer</name>
    <dbReference type="NCBI Taxonomy" id="40085"/>
    <lineage>
        <taxon>Eukaryota</taxon>
        <taxon>Metazoa</taxon>
        <taxon>Ecdysozoa</taxon>
        <taxon>Arthropoda</taxon>
        <taxon>Hexapoda</taxon>
        <taxon>Insecta</taxon>
        <taxon>Pterygota</taxon>
        <taxon>Neoptera</taxon>
        <taxon>Endopterygota</taxon>
        <taxon>Lepidoptera</taxon>
        <taxon>Glossata</taxon>
        <taxon>Ditrysia</taxon>
        <taxon>Pyraloidea</taxon>
        <taxon>Crambidae</taxon>
        <taxon>Crambinae</taxon>
        <taxon>Diatraea</taxon>
    </lineage>
</organism>
<gene>
    <name evidence="3" type="ORF">DIATSA_LOCUS12816</name>
</gene>
<dbReference type="Gene3D" id="3.30.1370.60">
    <property type="entry name" value="Hypothetical oxidoreductase yiak, domain 2"/>
    <property type="match status" value="1"/>
</dbReference>
<evidence type="ECO:0000313" key="4">
    <source>
        <dbReference type="Proteomes" id="UP001153714"/>
    </source>
</evidence>
<dbReference type="InterPro" id="IPR003767">
    <property type="entry name" value="Malate/L-lactate_DH-like"/>
</dbReference>
<name>A0A9N9WHQ5_9NEOP</name>
<dbReference type="InterPro" id="IPR036111">
    <property type="entry name" value="Mal/L-sulfo/L-lacto_DH-like_sf"/>
</dbReference>
<comment type="similarity">
    <text evidence="1">Belongs to the LDH2/MDH2 oxidoreductase family.</text>
</comment>
<dbReference type="EMBL" id="OU893339">
    <property type="protein sequence ID" value="CAG9795564.1"/>
    <property type="molecule type" value="Genomic_DNA"/>
</dbReference>